<dbReference type="RefSeq" id="WP_238074943.1">
    <property type="nucleotide sequence ID" value="NZ_JAKNJB010000040.1"/>
</dbReference>
<reference evidence="2 3" key="1">
    <citation type="submission" date="2022-01" db="EMBL/GenBank/DDBJ databases">
        <title>Collection of gut derived symbiotic bacterial strains cultured from healthy donors.</title>
        <authorList>
            <person name="Lin H."/>
            <person name="Kohout C."/>
            <person name="Waligurski E."/>
            <person name="Pamer E.G."/>
        </authorList>
    </citation>
    <scope>NUCLEOTIDE SEQUENCE [LARGE SCALE GENOMIC DNA]</scope>
    <source>
        <strain evidence="2 3">DFI.3.7</strain>
    </source>
</reference>
<keyword evidence="3" id="KW-1185">Reference proteome</keyword>
<sequence length="243" mass="27964">MRNDTYLYTDGLDAARRSGQIALWRASHQANIACKKAIEDSIRQGFDGEHLKEDCAKEVLEEFGFKRVNWVLANTIQEKSGDGRFRPDNRSWAQRTFIPEDMGHKVEFIVNSHSEVVNGFVNQVREAYQKLNLFGPEHCEPNSWEDLDYTGKVLVLSPDTLRESCWTQENQLWYAHDGFGCSPHAIGRSIRCTCLGDGEHTRWNRSDFIGVLQENLLPEWAEEKLNELTGQNVDHNMEGMKME</sequence>
<evidence type="ECO:0000313" key="3">
    <source>
        <dbReference type="Proteomes" id="UP001200313"/>
    </source>
</evidence>
<dbReference type="EMBL" id="JAKNJB010000040">
    <property type="protein sequence ID" value="MCG4528652.1"/>
    <property type="molecule type" value="Genomic_DNA"/>
</dbReference>
<proteinExistence type="predicted"/>
<dbReference type="Proteomes" id="UP001200313">
    <property type="component" value="Unassembled WGS sequence"/>
</dbReference>
<feature type="domain" description="DUF3849" evidence="1">
    <location>
        <begin position="8"/>
        <end position="129"/>
    </location>
</feature>
<evidence type="ECO:0000259" key="1">
    <source>
        <dbReference type="Pfam" id="PF12960"/>
    </source>
</evidence>
<dbReference type="InterPro" id="IPR024383">
    <property type="entry name" value="DUF3849"/>
</dbReference>
<organism evidence="2 3">
    <name type="scientific">Intestinimonas massiliensis</name>
    <name type="common">ex Afouda et al. 2020</name>
    <dbReference type="NCBI Taxonomy" id="1673721"/>
    <lineage>
        <taxon>Bacteria</taxon>
        <taxon>Bacillati</taxon>
        <taxon>Bacillota</taxon>
        <taxon>Clostridia</taxon>
        <taxon>Eubacteriales</taxon>
        <taxon>Intestinimonas</taxon>
    </lineage>
</organism>
<accession>A0ABS9MCV3</accession>
<protein>
    <submittedName>
        <fullName evidence="2">DUF3849 domain-containing protein</fullName>
    </submittedName>
</protein>
<evidence type="ECO:0000313" key="2">
    <source>
        <dbReference type="EMBL" id="MCG4528652.1"/>
    </source>
</evidence>
<comment type="caution">
    <text evidence="2">The sequence shown here is derived from an EMBL/GenBank/DDBJ whole genome shotgun (WGS) entry which is preliminary data.</text>
</comment>
<gene>
    <name evidence="2" type="ORF">L0P79_16525</name>
</gene>
<name>A0ABS9MCV3_9FIRM</name>
<dbReference type="Pfam" id="PF12960">
    <property type="entry name" value="DUF3849"/>
    <property type="match status" value="1"/>
</dbReference>